<sequence>MTNRVVTSLQRGLWLSLMLGAIAACQSTPNAAEDTATDAASSQTTEQSDAASTDSTKGDGAIGTANNTTEQSTQPKAPAPKPVPKLPAECASPDTQTQMNICAGAEYERADVQLNNAYQATLATVSGAQADQLVAAEQAWITYRDLYCDFVQGQYAGGSIQPLIYGTCMTQLTQERTALLEQTAPMQTDFEAADQALNVAYQDLQDLLSASEQDQLTDAQLAWLDYRDAHCAFESGAMNTCMATVTTQQTQQLQAQVESRSL</sequence>
<dbReference type="InterPro" id="IPR009739">
    <property type="entry name" value="LprI-like_N"/>
</dbReference>
<feature type="signal peptide" evidence="2">
    <location>
        <begin position="1"/>
        <end position="23"/>
    </location>
</feature>
<feature type="domain" description="Lysozyme inhibitor LprI-like N-terminal" evidence="3">
    <location>
        <begin position="92"/>
        <end position="178"/>
    </location>
</feature>
<keyword evidence="2" id="KW-0732">Signal</keyword>
<feature type="domain" description="Lysozyme inhibitor LprI-like N-terminal" evidence="3">
    <location>
        <begin position="183"/>
        <end position="253"/>
    </location>
</feature>
<proteinExistence type="predicted"/>
<dbReference type="AlphaFoldDB" id="A0A4Q7E957"/>
<dbReference type="Pfam" id="PF07007">
    <property type="entry name" value="LprI"/>
    <property type="match status" value="2"/>
</dbReference>
<dbReference type="Proteomes" id="UP000292459">
    <property type="component" value="Unassembled WGS sequence"/>
</dbReference>
<gene>
    <name evidence="4" type="ORF">DYY88_09640</name>
</gene>
<protein>
    <submittedName>
        <fullName evidence="4">DUF1311 domain-containing protein</fullName>
    </submittedName>
</protein>
<evidence type="ECO:0000256" key="2">
    <source>
        <dbReference type="SAM" id="SignalP"/>
    </source>
</evidence>
<evidence type="ECO:0000313" key="5">
    <source>
        <dbReference type="Proteomes" id="UP000292459"/>
    </source>
</evidence>
<feature type="compositionally biased region" description="Low complexity" evidence="1">
    <location>
        <begin position="32"/>
        <end position="47"/>
    </location>
</feature>
<feature type="compositionally biased region" description="Polar residues" evidence="1">
    <location>
        <begin position="64"/>
        <end position="74"/>
    </location>
</feature>
<dbReference type="RefSeq" id="WP_052456700.1">
    <property type="nucleotide sequence ID" value="NZ_QVFV01000002.1"/>
</dbReference>
<evidence type="ECO:0000313" key="4">
    <source>
        <dbReference type="EMBL" id="RZM79023.1"/>
    </source>
</evidence>
<keyword evidence="5" id="KW-1185">Reference proteome</keyword>
<reference evidence="4 5" key="1">
    <citation type="submission" date="2018-11" db="EMBL/GenBank/DDBJ databases">
        <title>Whole genome sequencing of an environmental sample.</title>
        <authorList>
            <person name="Sarangi A.N."/>
            <person name="Singh D."/>
            <person name="Tripathy S."/>
        </authorList>
    </citation>
    <scope>NUCLEOTIDE SEQUENCE [LARGE SCALE GENOMIC DNA]</scope>
    <source>
        <strain evidence="4 5">Lakshadweep</strain>
    </source>
</reference>
<comment type="caution">
    <text evidence="4">The sequence shown here is derived from an EMBL/GenBank/DDBJ whole genome shotgun (WGS) entry which is preliminary data.</text>
</comment>
<dbReference type="Gene3D" id="1.20.1270.180">
    <property type="match status" value="2"/>
</dbReference>
<organism evidence="4 5">
    <name type="scientific">Leptolyngbya iicbica LK</name>
    <dbReference type="NCBI Taxonomy" id="2294035"/>
    <lineage>
        <taxon>Bacteria</taxon>
        <taxon>Bacillati</taxon>
        <taxon>Cyanobacteriota</taxon>
        <taxon>Cyanophyceae</taxon>
        <taxon>Leptolyngbyales</taxon>
        <taxon>Leptolyngbyaceae</taxon>
        <taxon>Leptolyngbya group</taxon>
        <taxon>Leptolyngbya</taxon>
        <taxon>Leptolyngbya iicbica</taxon>
    </lineage>
</organism>
<name>A0A4Q7E957_9CYAN</name>
<dbReference type="OrthoDB" id="7340239at2"/>
<dbReference type="EMBL" id="QVFV01000002">
    <property type="protein sequence ID" value="RZM79023.1"/>
    <property type="molecule type" value="Genomic_DNA"/>
</dbReference>
<evidence type="ECO:0000259" key="3">
    <source>
        <dbReference type="Pfam" id="PF07007"/>
    </source>
</evidence>
<dbReference type="PANTHER" id="PTHR39176:SF1">
    <property type="entry name" value="PERIPLASMIC PROTEIN"/>
    <property type="match status" value="1"/>
</dbReference>
<accession>A0A4Q7E957</accession>
<evidence type="ECO:0000256" key="1">
    <source>
        <dbReference type="SAM" id="MobiDB-lite"/>
    </source>
</evidence>
<dbReference type="PANTHER" id="PTHR39176">
    <property type="entry name" value="PERIPLASMIC PROTEIN-RELATED"/>
    <property type="match status" value="1"/>
</dbReference>
<feature type="region of interest" description="Disordered" evidence="1">
    <location>
        <begin position="32"/>
        <end position="92"/>
    </location>
</feature>
<dbReference type="PROSITE" id="PS51257">
    <property type="entry name" value="PROKAR_LIPOPROTEIN"/>
    <property type="match status" value="1"/>
</dbReference>
<feature type="chain" id="PRO_5020808066" evidence="2">
    <location>
        <begin position="24"/>
        <end position="262"/>
    </location>
</feature>